<evidence type="ECO:0000256" key="10">
    <source>
        <dbReference type="SAM" id="SignalP"/>
    </source>
</evidence>
<keyword evidence="4 10" id="KW-0732">Signal</keyword>
<dbReference type="InterPro" id="IPR045860">
    <property type="entry name" value="Snake_toxin-like_sf"/>
</dbReference>
<keyword evidence="6" id="KW-1015">Disulfide bond</keyword>
<evidence type="ECO:0000256" key="4">
    <source>
        <dbReference type="ARBA" id="ARBA00022729"/>
    </source>
</evidence>
<evidence type="ECO:0000259" key="11">
    <source>
        <dbReference type="Pfam" id="PF00021"/>
    </source>
</evidence>
<keyword evidence="2" id="KW-1003">Cell membrane</keyword>
<dbReference type="CDD" id="cd00117">
    <property type="entry name" value="TFP"/>
    <property type="match status" value="1"/>
</dbReference>
<dbReference type="GeneTree" id="ENSGT00910000144740"/>
<evidence type="ECO:0000313" key="13">
    <source>
        <dbReference type="Proteomes" id="UP000265140"/>
    </source>
</evidence>
<dbReference type="AlphaFoldDB" id="A0AAY5L0B1"/>
<keyword evidence="13" id="KW-1185">Reference proteome</keyword>
<evidence type="ECO:0000256" key="7">
    <source>
        <dbReference type="ARBA" id="ARBA00023180"/>
    </source>
</evidence>
<dbReference type="SUPFAM" id="SSF57302">
    <property type="entry name" value="Snake toxin-like"/>
    <property type="match status" value="1"/>
</dbReference>
<dbReference type="Proteomes" id="UP000265140">
    <property type="component" value="Chromosome 10"/>
</dbReference>
<reference evidence="12 13" key="1">
    <citation type="submission" date="2020-02" db="EMBL/GenBank/DDBJ databases">
        <title>Esox lucius (northern pike) genome, fEsoLuc1, primary haplotype.</title>
        <authorList>
            <person name="Myers G."/>
            <person name="Karagic N."/>
            <person name="Meyer A."/>
            <person name="Pippel M."/>
            <person name="Reichard M."/>
            <person name="Winkler S."/>
            <person name="Tracey A."/>
            <person name="Sims Y."/>
            <person name="Howe K."/>
            <person name="Rhie A."/>
            <person name="Formenti G."/>
            <person name="Durbin R."/>
            <person name="Fedrigo O."/>
            <person name="Jarvis E.D."/>
        </authorList>
    </citation>
    <scope>NUCLEOTIDE SEQUENCE [LARGE SCALE GENOMIC DNA]</scope>
</reference>
<evidence type="ECO:0000256" key="3">
    <source>
        <dbReference type="ARBA" id="ARBA00022622"/>
    </source>
</evidence>
<feature type="domain" description="UPAR/Ly6" evidence="11">
    <location>
        <begin position="57"/>
        <end position="140"/>
    </location>
</feature>
<evidence type="ECO:0000256" key="2">
    <source>
        <dbReference type="ARBA" id="ARBA00022475"/>
    </source>
</evidence>
<dbReference type="Ensembl" id="ENSELUT00000091433.1">
    <property type="protein sequence ID" value="ENSELUP00000094788.1"/>
    <property type="gene ID" value="ENSELUG00000007598.3"/>
</dbReference>
<comment type="similarity">
    <text evidence="9">Belongs to the SPACA4/bouncer family.</text>
</comment>
<sequence length="164" mass="16948">MNRIILSIFALGLCFTVGHALQCYKCDLGIWNLCLTSSVTCSSGQQCFSGVGTAAESLNCNTCSVGIGGVCLFGKTTTCSITQPNCYTGLAVFNFSSTLKIKTKGCLDSPSCNMTYVNSVLGAGYSVTTFCCSSTDLCNGAGVIQPHLTVALGAALVAVRSIFA</sequence>
<keyword evidence="3" id="KW-0336">GPI-anchor</keyword>
<keyword evidence="5" id="KW-0472">Membrane</keyword>
<name>A0AAY5L0B1_ESOLU</name>
<dbReference type="Pfam" id="PF00021">
    <property type="entry name" value="UPAR_LY6"/>
    <property type="match status" value="2"/>
</dbReference>
<reference evidence="12" key="2">
    <citation type="submission" date="2025-08" db="UniProtKB">
        <authorList>
            <consortium name="Ensembl"/>
        </authorList>
    </citation>
    <scope>IDENTIFICATION</scope>
</reference>
<evidence type="ECO:0000256" key="9">
    <source>
        <dbReference type="ARBA" id="ARBA00029446"/>
    </source>
</evidence>
<dbReference type="GO" id="GO:0098552">
    <property type="term" value="C:side of membrane"/>
    <property type="evidence" value="ECO:0007669"/>
    <property type="project" value="UniProtKB-KW"/>
</dbReference>
<dbReference type="PANTHER" id="PTHR47613">
    <property type="entry name" value="SPERM ACROSOME MEMBRANE-ASSOCIATED PROTEIN 4"/>
    <property type="match status" value="1"/>
</dbReference>
<protein>
    <recommendedName>
        <fullName evidence="11">UPAR/Ly6 domain-containing protein</fullName>
    </recommendedName>
</protein>
<evidence type="ECO:0000256" key="6">
    <source>
        <dbReference type="ARBA" id="ARBA00023157"/>
    </source>
</evidence>
<dbReference type="GO" id="GO:0035036">
    <property type="term" value="P:sperm-egg recognition"/>
    <property type="evidence" value="ECO:0007669"/>
    <property type="project" value="TreeGrafter"/>
</dbReference>
<dbReference type="GO" id="GO:0005886">
    <property type="term" value="C:plasma membrane"/>
    <property type="evidence" value="ECO:0007669"/>
    <property type="project" value="UniProtKB-SubCell"/>
</dbReference>
<keyword evidence="8" id="KW-0449">Lipoprotein</keyword>
<keyword evidence="7" id="KW-0325">Glycoprotein</keyword>
<comment type="subcellular location">
    <subcellularLocation>
        <location evidence="1">Cell membrane</location>
        <topology evidence="1">Lipid-anchor</topology>
        <topology evidence="1">GPI-anchor</topology>
    </subcellularLocation>
</comment>
<evidence type="ECO:0000256" key="8">
    <source>
        <dbReference type="ARBA" id="ARBA00023288"/>
    </source>
</evidence>
<dbReference type="PANTHER" id="PTHR47613:SF1">
    <property type="entry name" value="SPERM ACROSOME MEMBRANE-ASSOCIATED PROTEIN 4"/>
    <property type="match status" value="1"/>
</dbReference>
<evidence type="ECO:0000313" key="12">
    <source>
        <dbReference type="Ensembl" id="ENSELUP00000094788.1"/>
    </source>
</evidence>
<feature type="chain" id="PRO_5044281214" description="UPAR/Ly6 domain-containing protein" evidence="10">
    <location>
        <begin position="21"/>
        <end position="164"/>
    </location>
</feature>
<dbReference type="InterPro" id="IPR016054">
    <property type="entry name" value="LY6_UPA_recep-like"/>
</dbReference>
<feature type="signal peptide" evidence="10">
    <location>
        <begin position="1"/>
        <end position="20"/>
    </location>
</feature>
<dbReference type="InterPro" id="IPR046354">
    <property type="entry name" value="SPACA4/Bouncer"/>
</dbReference>
<reference evidence="12" key="3">
    <citation type="submission" date="2025-09" db="UniProtKB">
        <authorList>
            <consortium name="Ensembl"/>
        </authorList>
    </citation>
    <scope>IDENTIFICATION</scope>
</reference>
<proteinExistence type="inferred from homology"/>
<evidence type="ECO:0000256" key="5">
    <source>
        <dbReference type="ARBA" id="ARBA00023136"/>
    </source>
</evidence>
<organism evidence="12 13">
    <name type="scientific">Esox lucius</name>
    <name type="common">Northern pike</name>
    <dbReference type="NCBI Taxonomy" id="8010"/>
    <lineage>
        <taxon>Eukaryota</taxon>
        <taxon>Metazoa</taxon>
        <taxon>Chordata</taxon>
        <taxon>Craniata</taxon>
        <taxon>Vertebrata</taxon>
        <taxon>Euteleostomi</taxon>
        <taxon>Actinopterygii</taxon>
        <taxon>Neopterygii</taxon>
        <taxon>Teleostei</taxon>
        <taxon>Protacanthopterygii</taxon>
        <taxon>Esociformes</taxon>
        <taxon>Esocidae</taxon>
        <taxon>Esox</taxon>
    </lineage>
</organism>
<feature type="domain" description="UPAR/Ly6" evidence="11">
    <location>
        <begin position="19"/>
        <end position="53"/>
    </location>
</feature>
<evidence type="ECO:0000256" key="1">
    <source>
        <dbReference type="ARBA" id="ARBA00004609"/>
    </source>
</evidence>
<accession>A0AAY5L0B1</accession>